<organism evidence="1">
    <name type="scientific">Rhizophora mucronata</name>
    <name type="common">Asiatic mangrove</name>
    <dbReference type="NCBI Taxonomy" id="61149"/>
    <lineage>
        <taxon>Eukaryota</taxon>
        <taxon>Viridiplantae</taxon>
        <taxon>Streptophyta</taxon>
        <taxon>Embryophyta</taxon>
        <taxon>Tracheophyta</taxon>
        <taxon>Spermatophyta</taxon>
        <taxon>Magnoliopsida</taxon>
        <taxon>eudicotyledons</taxon>
        <taxon>Gunneridae</taxon>
        <taxon>Pentapetalae</taxon>
        <taxon>rosids</taxon>
        <taxon>fabids</taxon>
        <taxon>Malpighiales</taxon>
        <taxon>Rhizophoraceae</taxon>
        <taxon>Rhizophora</taxon>
    </lineage>
</organism>
<sequence>MKPKLTTRPCLFRSKQAVSTKINAKGVGGK</sequence>
<proteinExistence type="predicted"/>
<reference evidence="1" key="1">
    <citation type="submission" date="2018-02" db="EMBL/GenBank/DDBJ databases">
        <title>Rhizophora mucronata_Transcriptome.</title>
        <authorList>
            <person name="Meera S.P."/>
            <person name="Sreeshan A."/>
            <person name="Augustine A."/>
        </authorList>
    </citation>
    <scope>NUCLEOTIDE SEQUENCE</scope>
    <source>
        <tissue evidence="1">Leaf</tissue>
    </source>
</reference>
<protein>
    <submittedName>
        <fullName evidence="1">Uncharacterized protein</fullName>
    </submittedName>
</protein>
<dbReference type="EMBL" id="GGEC01005417">
    <property type="protein sequence ID" value="MBW85900.1"/>
    <property type="molecule type" value="Transcribed_RNA"/>
</dbReference>
<evidence type="ECO:0000313" key="1">
    <source>
        <dbReference type="EMBL" id="MBW85900.1"/>
    </source>
</evidence>
<name>A0A2P2IXF2_RHIMU</name>
<accession>A0A2P2IXF2</accession>
<dbReference type="AlphaFoldDB" id="A0A2P2IXF2"/>